<sequence>MLRTALSLPLTGLSTLGFDPARFQTKPPACYRASWQLPGPDSHRQATTGLRQSDRPLTRRHLPSPGHTNKVHYVRDVSFGEDASTLRTGNIPTNIATLRSTVINRLRRAGYQFIPPGRRGPVTVRG</sequence>
<dbReference type="Proteomes" id="UP000234331">
    <property type="component" value="Unassembled WGS sequence"/>
</dbReference>
<feature type="region of interest" description="Disordered" evidence="1">
    <location>
        <begin position="36"/>
        <end position="70"/>
    </location>
</feature>
<dbReference type="AlphaFoldDB" id="A0A2I2KPP4"/>
<proteinExistence type="predicted"/>
<organism evidence="2 3">
    <name type="scientific">Frankia canadensis</name>
    <dbReference type="NCBI Taxonomy" id="1836972"/>
    <lineage>
        <taxon>Bacteria</taxon>
        <taxon>Bacillati</taxon>
        <taxon>Actinomycetota</taxon>
        <taxon>Actinomycetes</taxon>
        <taxon>Frankiales</taxon>
        <taxon>Frankiaceae</taxon>
        <taxon>Frankia</taxon>
    </lineage>
</organism>
<gene>
    <name evidence="2" type="ORF">FRACA_20034</name>
</gene>
<evidence type="ECO:0000256" key="1">
    <source>
        <dbReference type="SAM" id="MobiDB-lite"/>
    </source>
</evidence>
<dbReference type="EMBL" id="FZMO01000112">
    <property type="protein sequence ID" value="SNQ47638.1"/>
    <property type="molecule type" value="Genomic_DNA"/>
</dbReference>
<accession>A0A2I2KPP4</accession>
<evidence type="ECO:0000313" key="3">
    <source>
        <dbReference type="Proteomes" id="UP000234331"/>
    </source>
</evidence>
<protein>
    <submittedName>
        <fullName evidence="2">Uncharacterized protein</fullName>
    </submittedName>
</protein>
<keyword evidence="3" id="KW-1185">Reference proteome</keyword>
<name>A0A2I2KPP4_9ACTN</name>
<reference evidence="2 3" key="1">
    <citation type="submission" date="2017-06" db="EMBL/GenBank/DDBJ databases">
        <authorList>
            <person name="Kim H.J."/>
            <person name="Triplett B.A."/>
        </authorList>
    </citation>
    <scope>NUCLEOTIDE SEQUENCE [LARGE SCALE GENOMIC DNA]</scope>
    <source>
        <strain evidence="2">FRACA_ARgP5</strain>
    </source>
</reference>
<evidence type="ECO:0000313" key="2">
    <source>
        <dbReference type="EMBL" id="SNQ47638.1"/>
    </source>
</evidence>